<evidence type="ECO:0000259" key="5">
    <source>
        <dbReference type="PROSITE" id="PS50893"/>
    </source>
</evidence>
<dbReference type="GO" id="GO:0016887">
    <property type="term" value="F:ATP hydrolysis activity"/>
    <property type="evidence" value="ECO:0007669"/>
    <property type="project" value="InterPro"/>
</dbReference>
<keyword evidence="1" id="KW-0813">Transport</keyword>
<evidence type="ECO:0000256" key="1">
    <source>
        <dbReference type="ARBA" id="ARBA00022448"/>
    </source>
</evidence>
<gene>
    <name evidence="6" type="ORF">C8J48_0061</name>
</gene>
<evidence type="ECO:0000256" key="3">
    <source>
        <dbReference type="ARBA" id="ARBA00022840"/>
    </source>
</evidence>
<name>A0A2T4Z6K9_9BACL</name>
<dbReference type="EMBL" id="PZZP01000001">
    <property type="protein sequence ID" value="PTM57513.1"/>
    <property type="molecule type" value="Genomic_DNA"/>
</dbReference>
<sequence>MLEAIGVSKQRQGREVLRNVNLTLHAGEMVGLIGPNGCGKTTLIRLLCGEEPPDMGQVRFQGKEMAAWGQRQRARQLAVLPQEGLPPVPFTVEEVVAMGRHPHQGFWPWTERRDREVVERILQQTGLAPWRHRSVQWLSGGERQQVAIAKAMAQEPSCLLLDEPTTYLDIAHQLSILDHIQRWQRKCGLAVLVVFHDLNLAAQYCERLLLMKNGKVVMEGRPATVLRSSLIEDVYGVKPIMISHPTTGVPQVLLQAQGVESASHLKQSGMG</sequence>
<dbReference type="SUPFAM" id="SSF52540">
    <property type="entry name" value="P-loop containing nucleoside triphosphate hydrolases"/>
    <property type="match status" value="1"/>
</dbReference>
<dbReference type="PROSITE" id="PS50893">
    <property type="entry name" value="ABC_TRANSPORTER_2"/>
    <property type="match status" value="1"/>
</dbReference>
<dbReference type="GO" id="GO:0005524">
    <property type="term" value="F:ATP binding"/>
    <property type="evidence" value="ECO:0007669"/>
    <property type="project" value="UniProtKB-KW"/>
</dbReference>
<dbReference type="AlphaFoldDB" id="A0A2T4Z6K9"/>
<reference evidence="6 7" key="1">
    <citation type="submission" date="2018-04" db="EMBL/GenBank/DDBJ databases">
        <title>Genomic Encyclopedia of Archaeal and Bacterial Type Strains, Phase II (KMG-II): from individual species to whole genera.</title>
        <authorList>
            <person name="Goeker M."/>
        </authorList>
    </citation>
    <scope>NUCLEOTIDE SEQUENCE [LARGE SCALE GENOMIC DNA]</scope>
    <source>
        <strain evidence="6 7">DSM 45169</strain>
    </source>
</reference>
<evidence type="ECO:0000313" key="7">
    <source>
        <dbReference type="Proteomes" id="UP000241639"/>
    </source>
</evidence>
<dbReference type="InterPro" id="IPR027417">
    <property type="entry name" value="P-loop_NTPase"/>
</dbReference>
<dbReference type="SMART" id="SM00382">
    <property type="entry name" value="AAA"/>
    <property type="match status" value="1"/>
</dbReference>
<feature type="domain" description="ABC transporter" evidence="5">
    <location>
        <begin position="2"/>
        <end position="238"/>
    </location>
</feature>
<dbReference type="PANTHER" id="PTHR42794:SF1">
    <property type="entry name" value="HEMIN IMPORT ATP-BINDING PROTEIN HMUV"/>
    <property type="match status" value="1"/>
</dbReference>
<dbReference type="Gene3D" id="3.40.50.300">
    <property type="entry name" value="P-loop containing nucleotide triphosphate hydrolases"/>
    <property type="match status" value="1"/>
</dbReference>
<dbReference type="RefSeq" id="WP_107724411.1">
    <property type="nucleotide sequence ID" value="NZ_PZZP01000001.1"/>
</dbReference>
<comment type="caution">
    <text evidence="6">The sequence shown here is derived from an EMBL/GenBank/DDBJ whole genome shotgun (WGS) entry which is preliminary data.</text>
</comment>
<dbReference type="CDD" id="cd03214">
    <property type="entry name" value="ABC_Iron-Siderophores_B12_Hemin"/>
    <property type="match status" value="1"/>
</dbReference>
<dbReference type="Proteomes" id="UP000241639">
    <property type="component" value="Unassembled WGS sequence"/>
</dbReference>
<evidence type="ECO:0000256" key="4">
    <source>
        <dbReference type="ARBA" id="ARBA00022967"/>
    </source>
</evidence>
<accession>A0A2T4Z6K9</accession>
<dbReference type="InterPro" id="IPR003439">
    <property type="entry name" value="ABC_transporter-like_ATP-bd"/>
</dbReference>
<dbReference type="InterPro" id="IPR003593">
    <property type="entry name" value="AAA+_ATPase"/>
</dbReference>
<keyword evidence="3 6" id="KW-0067">ATP-binding</keyword>
<protein>
    <submittedName>
        <fullName evidence="6">Iron complex transport system ATP-binding protein</fullName>
    </submittedName>
</protein>
<dbReference type="NCBIfam" id="NF010068">
    <property type="entry name" value="PRK13548.1"/>
    <property type="match status" value="1"/>
</dbReference>
<evidence type="ECO:0000313" key="6">
    <source>
        <dbReference type="EMBL" id="PTM57513.1"/>
    </source>
</evidence>
<keyword evidence="7" id="KW-1185">Reference proteome</keyword>
<proteinExistence type="predicted"/>
<dbReference type="PANTHER" id="PTHR42794">
    <property type="entry name" value="HEMIN IMPORT ATP-BINDING PROTEIN HMUV"/>
    <property type="match status" value="1"/>
</dbReference>
<keyword evidence="2" id="KW-0547">Nucleotide-binding</keyword>
<keyword evidence="4" id="KW-1278">Translocase</keyword>
<dbReference type="Pfam" id="PF00005">
    <property type="entry name" value="ABC_tran"/>
    <property type="match status" value="1"/>
</dbReference>
<dbReference type="FunFam" id="3.40.50.300:FF:000134">
    <property type="entry name" value="Iron-enterobactin ABC transporter ATP-binding protein"/>
    <property type="match status" value="1"/>
</dbReference>
<organism evidence="6 7">
    <name type="scientific">Desmospora activa DSM 45169</name>
    <dbReference type="NCBI Taxonomy" id="1121389"/>
    <lineage>
        <taxon>Bacteria</taxon>
        <taxon>Bacillati</taxon>
        <taxon>Bacillota</taxon>
        <taxon>Bacilli</taxon>
        <taxon>Bacillales</taxon>
        <taxon>Thermoactinomycetaceae</taxon>
        <taxon>Desmospora</taxon>
    </lineage>
</organism>
<dbReference type="OrthoDB" id="9787851at2"/>
<evidence type="ECO:0000256" key="2">
    <source>
        <dbReference type="ARBA" id="ARBA00022741"/>
    </source>
</evidence>